<feature type="region of interest" description="Disordered" evidence="2">
    <location>
        <begin position="392"/>
        <end position="423"/>
    </location>
</feature>
<name>A0AAY4DSM5_9TELE</name>
<organism evidence="4 5">
    <name type="scientific">Denticeps clupeoides</name>
    <name type="common">denticle herring</name>
    <dbReference type="NCBI Taxonomy" id="299321"/>
    <lineage>
        <taxon>Eukaryota</taxon>
        <taxon>Metazoa</taxon>
        <taxon>Chordata</taxon>
        <taxon>Craniata</taxon>
        <taxon>Vertebrata</taxon>
        <taxon>Euteleostomi</taxon>
        <taxon>Actinopterygii</taxon>
        <taxon>Neopterygii</taxon>
        <taxon>Teleostei</taxon>
        <taxon>Clupei</taxon>
        <taxon>Clupeiformes</taxon>
        <taxon>Denticipitoidei</taxon>
        <taxon>Denticipitidae</taxon>
        <taxon>Denticeps</taxon>
    </lineage>
</organism>
<dbReference type="GeneTree" id="ENSGT00940000164021"/>
<evidence type="ECO:0000256" key="1">
    <source>
        <dbReference type="ARBA" id="ARBA00006937"/>
    </source>
</evidence>
<feature type="domain" description="Scaffolding anchor of CK1" evidence="3">
    <location>
        <begin position="15"/>
        <end position="289"/>
    </location>
</feature>
<evidence type="ECO:0000259" key="3">
    <source>
        <dbReference type="Pfam" id="PF07894"/>
    </source>
</evidence>
<reference evidence="4" key="3">
    <citation type="submission" date="2025-09" db="UniProtKB">
        <authorList>
            <consortium name="Ensembl"/>
        </authorList>
    </citation>
    <scope>IDENTIFICATION</scope>
</reference>
<keyword evidence="5" id="KW-1185">Reference proteome</keyword>
<reference evidence="4 5" key="1">
    <citation type="submission" date="2020-06" db="EMBL/GenBank/DDBJ databases">
        <authorList>
            <consortium name="Wellcome Sanger Institute Data Sharing"/>
        </authorList>
    </citation>
    <scope>NUCLEOTIDE SEQUENCE [LARGE SCALE GENOMIC DNA]</scope>
</reference>
<proteinExistence type="inferred from homology"/>
<protein>
    <recommendedName>
        <fullName evidence="3">Scaffolding anchor of CK1 domain-containing protein</fullName>
    </recommendedName>
</protein>
<feature type="region of interest" description="Disordered" evidence="2">
    <location>
        <begin position="689"/>
        <end position="724"/>
    </location>
</feature>
<comment type="similarity">
    <text evidence="1">Belongs to the FAM83 family.</text>
</comment>
<feature type="compositionally biased region" description="Polar residues" evidence="2">
    <location>
        <begin position="697"/>
        <end position="710"/>
    </location>
</feature>
<dbReference type="SUPFAM" id="SSF56024">
    <property type="entry name" value="Phospholipase D/nuclease"/>
    <property type="match status" value="1"/>
</dbReference>
<gene>
    <name evidence="4" type="primary">fam83fa</name>
</gene>
<dbReference type="InterPro" id="IPR012461">
    <property type="entry name" value="SACK1"/>
</dbReference>
<feature type="compositionally biased region" description="Polar residues" evidence="2">
    <location>
        <begin position="394"/>
        <end position="409"/>
    </location>
</feature>
<dbReference type="GO" id="GO:0007165">
    <property type="term" value="P:signal transduction"/>
    <property type="evidence" value="ECO:0007669"/>
    <property type="project" value="TreeGrafter"/>
</dbReference>
<dbReference type="PANTHER" id="PTHR16181:SF14">
    <property type="entry name" value="FAMILY WITH SEQUENCE SIMILARITY 83 MEMBER FA"/>
    <property type="match status" value="1"/>
</dbReference>
<dbReference type="Ensembl" id="ENSDCDT00010058670.1">
    <property type="protein sequence ID" value="ENSDCDP00010048335.1"/>
    <property type="gene ID" value="ENSDCDG00010029146.1"/>
</dbReference>
<reference evidence="4" key="2">
    <citation type="submission" date="2025-08" db="UniProtKB">
        <authorList>
            <consortium name="Ensembl"/>
        </authorList>
    </citation>
    <scope>IDENTIFICATION</scope>
</reference>
<feature type="compositionally biased region" description="Basic and acidic residues" evidence="2">
    <location>
        <begin position="483"/>
        <end position="519"/>
    </location>
</feature>
<feature type="region of interest" description="Disordered" evidence="2">
    <location>
        <begin position="613"/>
        <end position="664"/>
    </location>
</feature>
<evidence type="ECO:0000256" key="2">
    <source>
        <dbReference type="SAM" id="MobiDB-lite"/>
    </source>
</evidence>
<accession>A0AAY4DSM5</accession>
<dbReference type="AlphaFoldDB" id="A0AAY4DSM5"/>
<dbReference type="Gene3D" id="3.30.870.10">
    <property type="entry name" value="Endonuclease Chain A"/>
    <property type="match status" value="1"/>
</dbReference>
<feature type="region of interest" description="Disordered" evidence="2">
    <location>
        <begin position="77"/>
        <end position="103"/>
    </location>
</feature>
<evidence type="ECO:0000313" key="4">
    <source>
        <dbReference type="Ensembl" id="ENSDCDP00010048335.1"/>
    </source>
</evidence>
<evidence type="ECO:0000313" key="5">
    <source>
        <dbReference type="Proteomes" id="UP000694580"/>
    </source>
</evidence>
<dbReference type="GO" id="GO:0019901">
    <property type="term" value="F:protein kinase binding"/>
    <property type="evidence" value="ECO:0007669"/>
    <property type="project" value="TreeGrafter"/>
</dbReference>
<feature type="region of interest" description="Disordered" evidence="2">
    <location>
        <begin position="479"/>
        <end position="519"/>
    </location>
</feature>
<sequence length="724" mass="79491">MADSQLLCMDDGHVNEKIPESKPEFYYSEEQRAALEQLLRNGDGAFKTRLREDNVKDFLSAREVRWVRKSFQEYDAESDPESCDSASPPDSNRDSGVHSTYWPERSDAEVPSLDIGWPGGGFYRGVTRVSVYTHPPKEKSPHVKEVVRRLIQESSKVVAVVMDHLTDLQILQDLLDAGTRRGVAVYILLEAQGLPHFLDMMNRLQITALHLRNLRVRSVHGPGLALSFGKLSGPLCSKYMLVDGEKVMFGSYSFTWCSSRVERNMITVMTGQVVDFYDSDFRELYAMSREVDLYREFNINKPAGVPLPMCKAEAPNVLPPVPITTSRFQVSIGDHKQVNLKVPVHKYHNPKYSLVVGNNLGLTGSLQDLSSIRDSVEVNTSSVKALQKKALNGNKGSSEQLDKVTSQSPALPGPAEEDKFLSFGTNRQRSSFRVFLKNKMANQSIDTQMDNMRKDSSSEGQNCPQPSIQAKIAIFSQDAAANGDDKNRRISPMREDPRASADMRRYGTEGKTSARMDNFGKDSKSAIFHSDSKHTKADILNEASQSTTANTLKDAKMSNCVPQAKTNGMENKGVDAATCRERDTSDSGALNSALGPVAVNHNTNANPVTMASHRTETQPVNTGPSAGLTDARRKETPPPVNTDCKRAGPGKDTGPSAGLASPGVPDGNCADDLEDTFVVIENPSLLKLKSRSPSKLNQRSVSLQTLNATGEQGELRNYGEVSGN</sequence>
<dbReference type="InterPro" id="IPR050944">
    <property type="entry name" value="FAM83"/>
</dbReference>
<dbReference type="PANTHER" id="PTHR16181">
    <property type="entry name" value="PROTEIN FAM83A-RELATED"/>
    <property type="match status" value="1"/>
</dbReference>
<dbReference type="Pfam" id="PF07894">
    <property type="entry name" value="SACK1"/>
    <property type="match status" value="1"/>
</dbReference>
<dbReference type="Proteomes" id="UP000694580">
    <property type="component" value="Chromosome 7"/>
</dbReference>